<accession>A0A0J7YNW1</accession>
<evidence type="ECO:0000313" key="2">
    <source>
        <dbReference type="Proteomes" id="UP000035740"/>
    </source>
</evidence>
<sequence length="206" mass="24199">YQVWADWPQHPISGQFVRRFPAPFNQIWALHSPIEDRVLFDPENSEFLSTRDGLLELAKFGMRFDLPNFLAKVPIPVESLPELYPFLRKHDFLDLLKRIDIVPLQYHEQLMQIPHFFAFIKSNPYHTALYLFKMQQHLDKVEMKNVINMLKIDNHVMNAAIVAFNGGLTEFLLGLRMFNMYVEAPVPNENRPDIRVRSPLGLILEK</sequence>
<evidence type="ECO:0000313" key="1">
    <source>
        <dbReference type="EMBL" id="KMS65249.1"/>
    </source>
</evidence>
<feature type="non-terminal residue" evidence="1">
    <location>
        <position position="206"/>
    </location>
</feature>
<dbReference type="AlphaFoldDB" id="A0A0J7YNW1"/>
<organism evidence="1 2">
    <name type="scientific">Beta vulgaris subsp. vulgaris</name>
    <name type="common">Beet</name>
    <dbReference type="NCBI Taxonomy" id="3555"/>
    <lineage>
        <taxon>Eukaryota</taxon>
        <taxon>Viridiplantae</taxon>
        <taxon>Streptophyta</taxon>
        <taxon>Embryophyta</taxon>
        <taxon>Tracheophyta</taxon>
        <taxon>Spermatophyta</taxon>
        <taxon>Magnoliopsida</taxon>
        <taxon>eudicotyledons</taxon>
        <taxon>Gunneridae</taxon>
        <taxon>Pentapetalae</taxon>
        <taxon>Caryophyllales</taxon>
        <taxon>Chenopodiaceae</taxon>
        <taxon>Betoideae</taxon>
        <taxon>Beta</taxon>
    </lineage>
</organism>
<proteinExistence type="predicted"/>
<dbReference type="Gramene" id="KMS65249">
    <property type="protein sequence ID" value="KMS65249"/>
    <property type="gene ID" value="BVRB_037890"/>
</dbReference>
<name>A0A0J7YNW1_BETVV</name>
<gene>
    <name evidence="1" type="ORF">BVRB_037890</name>
</gene>
<dbReference type="Proteomes" id="UP000035740">
    <property type="component" value="Unassembled WGS sequence"/>
</dbReference>
<keyword evidence="2" id="KW-1185">Reference proteome</keyword>
<reference evidence="1 2" key="1">
    <citation type="journal article" date="2014" name="Nature">
        <title>The genome of the recently domesticated crop plant sugar beet (Beta vulgaris).</title>
        <authorList>
            <person name="Dohm J.C."/>
            <person name="Minoche A.E."/>
            <person name="Holtgrawe D."/>
            <person name="Capella-Gutierrez S."/>
            <person name="Zakrzewski F."/>
            <person name="Tafer H."/>
            <person name="Rupp O."/>
            <person name="Sorensen T.R."/>
            <person name="Stracke R."/>
            <person name="Reinhardt R."/>
            <person name="Goesmann A."/>
            <person name="Kraft T."/>
            <person name="Schulz B."/>
            <person name="Stadler P.F."/>
            <person name="Schmidt T."/>
            <person name="Gabaldon T."/>
            <person name="Lehrach H."/>
            <person name="Weisshaar B."/>
            <person name="Himmelbauer H."/>
        </authorList>
    </citation>
    <scope>NUCLEOTIDE SEQUENCE [LARGE SCALE GENOMIC DNA]</scope>
    <source>
        <tissue evidence="1">Taproot</tissue>
    </source>
</reference>
<protein>
    <submittedName>
        <fullName evidence="1">Uncharacterized protein</fullName>
    </submittedName>
</protein>
<dbReference type="EMBL" id="KQ111920">
    <property type="protein sequence ID" value="KMS65249.1"/>
    <property type="molecule type" value="Genomic_DNA"/>
</dbReference>
<feature type="non-terminal residue" evidence="1">
    <location>
        <position position="1"/>
    </location>
</feature>